<evidence type="ECO:0000313" key="3">
    <source>
        <dbReference type="EMBL" id="CAE4606806.1"/>
    </source>
</evidence>
<dbReference type="AlphaFoldDB" id="A0A6V2F1Y5"/>
<feature type="transmembrane region" description="Helical" evidence="1">
    <location>
        <begin position="178"/>
        <end position="196"/>
    </location>
</feature>
<dbReference type="EMBL" id="HBNS01018432">
    <property type="protein sequence ID" value="CAE4606802.1"/>
    <property type="molecule type" value="Transcribed_RNA"/>
</dbReference>
<dbReference type="Gene3D" id="1.10.287.70">
    <property type="match status" value="1"/>
</dbReference>
<sequence>MVILAFGDMFHILIRIDETACPVNPDPNNDENPFCKTGLSYLDVYAQILGNFDYGSFLGHPTTIILFIVMTLFGTIIYLNILIAVVSDSYSKSCEKSSRLFGKARILTVANISALEHIMQPTWLNSKDKLLVRISKLLFKLLSICGYAYGVFWIVYFISLLNEGTGSTAGKYISTSVMVYFFVGSIFLFSFVFTGWGEERRFMKMTWINDNALVTWFFWKPIAFIVYLVMGQVAITTPESDSNKGHDE</sequence>
<reference evidence="2" key="1">
    <citation type="submission" date="2021-01" db="EMBL/GenBank/DDBJ databases">
        <authorList>
            <person name="Corre E."/>
            <person name="Pelletier E."/>
            <person name="Niang G."/>
            <person name="Scheremetjew M."/>
            <person name="Finn R."/>
            <person name="Kale V."/>
            <person name="Holt S."/>
            <person name="Cochrane G."/>
            <person name="Meng A."/>
            <person name="Brown T."/>
            <person name="Cohen L."/>
        </authorList>
    </citation>
    <scope>NUCLEOTIDE SEQUENCE</scope>
    <source>
        <strain evidence="2">GSO104</strain>
    </source>
</reference>
<feature type="transmembrane region" description="Helical" evidence="1">
    <location>
        <begin position="217"/>
        <end position="235"/>
    </location>
</feature>
<evidence type="ECO:0000313" key="2">
    <source>
        <dbReference type="EMBL" id="CAE4606802.1"/>
    </source>
</evidence>
<feature type="transmembrane region" description="Helical" evidence="1">
    <location>
        <begin position="64"/>
        <end position="86"/>
    </location>
</feature>
<protein>
    <recommendedName>
        <fullName evidence="4">Ion transport domain-containing protein</fullName>
    </recommendedName>
</protein>
<gene>
    <name evidence="2" type="ORF">DBRI00130_LOCUS14711</name>
    <name evidence="3" type="ORF">DBRI00130_LOCUS14713</name>
</gene>
<dbReference type="EMBL" id="HBNS01018434">
    <property type="protein sequence ID" value="CAE4606806.1"/>
    <property type="molecule type" value="Transcribed_RNA"/>
</dbReference>
<accession>A0A6V2F1Y5</accession>
<organism evidence="2">
    <name type="scientific">Ditylum brightwellii</name>
    <dbReference type="NCBI Taxonomy" id="49249"/>
    <lineage>
        <taxon>Eukaryota</taxon>
        <taxon>Sar</taxon>
        <taxon>Stramenopiles</taxon>
        <taxon>Ochrophyta</taxon>
        <taxon>Bacillariophyta</taxon>
        <taxon>Mediophyceae</taxon>
        <taxon>Lithodesmiophycidae</taxon>
        <taxon>Lithodesmiales</taxon>
        <taxon>Lithodesmiaceae</taxon>
        <taxon>Ditylum</taxon>
    </lineage>
</organism>
<evidence type="ECO:0008006" key="4">
    <source>
        <dbReference type="Google" id="ProtNLM"/>
    </source>
</evidence>
<keyword evidence="1" id="KW-0812">Transmembrane</keyword>
<keyword evidence="1" id="KW-0472">Membrane</keyword>
<evidence type="ECO:0000256" key="1">
    <source>
        <dbReference type="SAM" id="Phobius"/>
    </source>
</evidence>
<name>A0A6V2F1Y5_9STRA</name>
<feature type="transmembrane region" description="Helical" evidence="1">
    <location>
        <begin position="137"/>
        <end position="158"/>
    </location>
</feature>
<keyword evidence="1" id="KW-1133">Transmembrane helix</keyword>
<proteinExistence type="predicted"/>